<protein>
    <recommendedName>
        <fullName evidence="6">FAD-binding domain-containing protein</fullName>
    </recommendedName>
</protein>
<organism evidence="7 8">
    <name type="scientific">Aspergillus pseudoustus</name>
    <dbReference type="NCBI Taxonomy" id="1810923"/>
    <lineage>
        <taxon>Eukaryota</taxon>
        <taxon>Fungi</taxon>
        <taxon>Dikarya</taxon>
        <taxon>Ascomycota</taxon>
        <taxon>Pezizomycotina</taxon>
        <taxon>Eurotiomycetes</taxon>
        <taxon>Eurotiomycetidae</taxon>
        <taxon>Eurotiales</taxon>
        <taxon>Aspergillaceae</taxon>
        <taxon>Aspergillus</taxon>
        <taxon>Aspergillus subgen. Nidulantes</taxon>
    </lineage>
</organism>
<evidence type="ECO:0000313" key="7">
    <source>
        <dbReference type="EMBL" id="KAL2829633.1"/>
    </source>
</evidence>
<gene>
    <name evidence="7" type="ORF">BJY01DRAFT_254921</name>
</gene>
<dbReference type="Gene3D" id="3.50.50.60">
    <property type="entry name" value="FAD/NAD(P)-binding domain"/>
    <property type="match status" value="1"/>
</dbReference>
<accession>A0ABR4IS59</accession>
<keyword evidence="3" id="KW-0274">FAD</keyword>
<dbReference type="PANTHER" id="PTHR47178">
    <property type="entry name" value="MONOOXYGENASE, FAD-BINDING"/>
    <property type="match status" value="1"/>
</dbReference>
<evidence type="ECO:0000259" key="6">
    <source>
        <dbReference type="Pfam" id="PF01494"/>
    </source>
</evidence>
<comment type="cofactor">
    <cofactor evidence="1">
        <name>FAD</name>
        <dbReference type="ChEBI" id="CHEBI:57692"/>
    </cofactor>
</comment>
<dbReference type="EMBL" id="JBFXLU010000326">
    <property type="protein sequence ID" value="KAL2829633.1"/>
    <property type="molecule type" value="Genomic_DNA"/>
</dbReference>
<keyword evidence="8" id="KW-1185">Reference proteome</keyword>
<dbReference type="Proteomes" id="UP001610446">
    <property type="component" value="Unassembled WGS sequence"/>
</dbReference>
<evidence type="ECO:0000256" key="3">
    <source>
        <dbReference type="ARBA" id="ARBA00022827"/>
    </source>
</evidence>
<dbReference type="PANTHER" id="PTHR47178:SF6">
    <property type="entry name" value="FAD-BINDING DOMAIN-CONTAINING PROTEIN"/>
    <property type="match status" value="1"/>
</dbReference>
<dbReference type="InterPro" id="IPR036188">
    <property type="entry name" value="FAD/NAD-bd_sf"/>
</dbReference>
<comment type="caution">
    <text evidence="7">The sequence shown here is derived from an EMBL/GenBank/DDBJ whole genome shotgun (WGS) entry which is preliminary data.</text>
</comment>
<name>A0ABR4IS59_9EURO</name>
<reference evidence="7 8" key="1">
    <citation type="submission" date="2024-07" db="EMBL/GenBank/DDBJ databases">
        <title>Section-level genome sequencing and comparative genomics of Aspergillus sections Usti and Cavernicolus.</title>
        <authorList>
            <consortium name="Lawrence Berkeley National Laboratory"/>
            <person name="Nybo J.L."/>
            <person name="Vesth T.C."/>
            <person name="Theobald S."/>
            <person name="Frisvad J.C."/>
            <person name="Larsen T.O."/>
            <person name="Kjaerboelling I."/>
            <person name="Rothschild-Mancinelli K."/>
            <person name="Lyhne E.K."/>
            <person name="Kogle M.E."/>
            <person name="Barry K."/>
            <person name="Clum A."/>
            <person name="Na H."/>
            <person name="Ledsgaard L."/>
            <person name="Lin J."/>
            <person name="Lipzen A."/>
            <person name="Kuo A."/>
            <person name="Riley R."/>
            <person name="Mondo S."/>
            <person name="Labutti K."/>
            <person name="Haridas S."/>
            <person name="Pangalinan J."/>
            <person name="Salamov A.A."/>
            <person name="Simmons B.A."/>
            <person name="Magnuson J.K."/>
            <person name="Chen J."/>
            <person name="Drula E."/>
            <person name="Henrissat B."/>
            <person name="Wiebenga A."/>
            <person name="Lubbers R.J."/>
            <person name="Gomes A.C."/>
            <person name="Makela M.R."/>
            <person name="Stajich J."/>
            <person name="Grigoriev I.V."/>
            <person name="Mortensen U.H."/>
            <person name="De Vries R.P."/>
            <person name="Baker S.E."/>
            <person name="Andersen M.R."/>
        </authorList>
    </citation>
    <scope>NUCLEOTIDE SEQUENCE [LARGE SCALE GENOMIC DNA]</scope>
    <source>
        <strain evidence="7 8">CBS 123904</strain>
    </source>
</reference>
<dbReference type="InterPro" id="IPR002938">
    <property type="entry name" value="FAD-bd"/>
</dbReference>
<evidence type="ECO:0000256" key="2">
    <source>
        <dbReference type="ARBA" id="ARBA00022630"/>
    </source>
</evidence>
<dbReference type="PRINTS" id="PR00420">
    <property type="entry name" value="RNGMNOXGNASE"/>
</dbReference>
<dbReference type="SUPFAM" id="SSF51905">
    <property type="entry name" value="FAD/NAD(P)-binding domain"/>
    <property type="match status" value="1"/>
</dbReference>
<keyword evidence="2" id="KW-0285">Flavoprotein</keyword>
<proteinExistence type="predicted"/>
<evidence type="ECO:0000313" key="8">
    <source>
        <dbReference type="Proteomes" id="UP001610446"/>
    </source>
</evidence>
<sequence length="457" mass="49638">MASLRIAIVGAGLAGSLLGNGLLNSGLDLTVFESEPQDSSREGYQIRLGSPALAGFKQCLEPDRQASLIAKFGRSGGVLSSAPILYDTQLRVILDLTKFPAYTKSAPINRVVLRDFLREKLDAASKVKYGKRFVKYEVLKAPGSPGSIRLFFQDGTTFICDVLIAAEGNRSKVNSQVGLNNIVQLSDKWRFLAKGHLSNARLKELPPEVKRGPISVVKDGVILFFSVYMPAPKPSAVKGIEYEDEYDEEAASLFWSLSVPSENVPIGGPSATDKLAFCLEQLKDWHPKFQAMLRMTGEGYIHAFQARSSEQPPKHWRASLRKGGAPEKVGNPHVWLIGDAVHPMLPARGMGGNQALRDTADALPILVRLAAKGEQGSLSESDFEDAVLEYEECMLPRAFGWVKKSGGTSGELIEPESVKGKVMLFLASGVLHVVHLLSLIGSALGYKPKDDAPELPN</sequence>
<evidence type="ECO:0000256" key="5">
    <source>
        <dbReference type="ARBA" id="ARBA00023033"/>
    </source>
</evidence>
<keyword evidence="5" id="KW-0503">Monooxygenase</keyword>
<keyword evidence="4" id="KW-0560">Oxidoreductase</keyword>
<dbReference type="Pfam" id="PF01494">
    <property type="entry name" value="FAD_binding_3"/>
    <property type="match status" value="1"/>
</dbReference>
<evidence type="ECO:0000256" key="4">
    <source>
        <dbReference type="ARBA" id="ARBA00023002"/>
    </source>
</evidence>
<feature type="domain" description="FAD-binding" evidence="6">
    <location>
        <begin position="333"/>
        <end position="366"/>
    </location>
</feature>
<evidence type="ECO:0000256" key="1">
    <source>
        <dbReference type="ARBA" id="ARBA00001974"/>
    </source>
</evidence>